<keyword evidence="6 10" id="KW-0472">Membrane</keyword>
<accession>A0A1L9VGY7</accession>
<name>A0A1L9VGY7_ASPGL</name>
<dbReference type="GeneID" id="34466037"/>
<dbReference type="GO" id="GO:0012505">
    <property type="term" value="C:endomembrane system"/>
    <property type="evidence" value="ECO:0007669"/>
    <property type="project" value="UniProtKB-SubCell"/>
</dbReference>
<dbReference type="Proteomes" id="UP000184300">
    <property type="component" value="Unassembled WGS sequence"/>
</dbReference>
<dbReference type="SUPFAM" id="SSF101576">
    <property type="entry name" value="Supernatant protein factor (SPF), C-terminal domain"/>
    <property type="match status" value="1"/>
</dbReference>
<evidence type="ECO:0000256" key="5">
    <source>
        <dbReference type="ARBA" id="ARBA00022989"/>
    </source>
</evidence>
<evidence type="ECO:0000256" key="7">
    <source>
        <dbReference type="ARBA" id="ARBA00037847"/>
    </source>
</evidence>
<reference evidence="14" key="1">
    <citation type="journal article" date="2017" name="Genome Biol.">
        <title>Comparative genomics reveals high biological diversity and specific adaptations in the industrially and medically important fungal genus Aspergillus.</title>
        <authorList>
            <person name="de Vries R.P."/>
            <person name="Riley R."/>
            <person name="Wiebenga A."/>
            <person name="Aguilar-Osorio G."/>
            <person name="Amillis S."/>
            <person name="Uchima C.A."/>
            <person name="Anderluh G."/>
            <person name="Asadollahi M."/>
            <person name="Askin M."/>
            <person name="Barry K."/>
            <person name="Battaglia E."/>
            <person name="Bayram O."/>
            <person name="Benocci T."/>
            <person name="Braus-Stromeyer S.A."/>
            <person name="Caldana C."/>
            <person name="Canovas D."/>
            <person name="Cerqueira G.C."/>
            <person name="Chen F."/>
            <person name="Chen W."/>
            <person name="Choi C."/>
            <person name="Clum A."/>
            <person name="Dos Santos R.A."/>
            <person name="Damasio A.R."/>
            <person name="Diallinas G."/>
            <person name="Emri T."/>
            <person name="Fekete E."/>
            <person name="Flipphi M."/>
            <person name="Freyberg S."/>
            <person name="Gallo A."/>
            <person name="Gournas C."/>
            <person name="Habgood R."/>
            <person name="Hainaut M."/>
            <person name="Harispe M.L."/>
            <person name="Henrissat B."/>
            <person name="Hilden K.S."/>
            <person name="Hope R."/>
            <person name="Hossain A."/>
            <person name="Karabika E."/>
            <person name="Karaffa L."/>
            <person name="Karanyi Z."/>
            <person name="Krasevec N."/>
            <person name="Kuo A."/>
            <person name="Kusch H."/>
            <person name="LaButti K."/>
            <person name="Lagendijk E.L."/>
            <person name="Lapidus A."/>
            <person name="Levasseur A."/>
            <person name="Lindquist E."/>
            <person name="Lipzen A."/>
            <person name="Logrieco A.F."/>
            <person name="MacCabe A."/>
            <person name="Maekelae M.R."/>
            <person name="Malavazi I."/>
            <person name="Melin P."/>
            <person name="Meyer V."/>
            <person name="Mielnichuk N."/>
            <person name="Miskei M."/>
            <person name="Molnar A.P."/>
            <person name="Mule G."/>
            <person name="Ngan C.Y."/>
            <person name="Orejas M."/>
            <person name="Orosz E."/>
            <person name="Ouedraogo J.P."/>
            <person name="Overkamp K.M."/>
            <person name="Park H.-S."/>
            <person name="Perrone G."/>
            <person name="Piumi F."/>
            <person name="Punt P.J."/>
            <person name="Ram A.F."/>
            <person name="Ramon A."/>
            <person name="Rauscher S."/>
            <person name="Record E."/>
            <person name="Riano-Pachon D.M."/>
            <person name="Robert V."/>
            <person name="Roehrig J."/>
            <person name="Ruller R."/>
            <person name="Salamov A."/>
            <person name="Salih N.S."/>
            <person name="Samson R.A."/>
            <person name="Sandor E."/>
            <person name="Sanguinetti M."/>
            <person name="Schuetze T."/>
            <person name="Sepcic K."/>
            <person name="Shelest E."/>
            <person name="Sherlock G."/>
            <person name="Sophianopoulou V."/>
            <person name="Squina F.M."/>
            <person name="Sun H."/>
            <person name="Susca A."/>
            <person name="Todd R.B."/>
            <person name="Tsang A."/>
            <person name="Unkles S.E."/>
            <person name="van de Wiele N."/>
            <person name="van Rossen-Uffink D."/>
            <person name="Oliveira J.V."/>
            <person name="Vesth T.C."/>
            <person name="Visser J."/>
            <person name="Yu J.-H."/>
            <person name="Zhou M."/>
            <person name="Andersen M.R."/>
            <person name="Archer D.B."/>
            <person name="Baker S.E."/>
            <person name="Benoit I."/>
            <person name="Brakhage A.A."/>
            <person name="Braus G.H."/>
            <person name="Fischer R."/>
            <person name="Frisvad J.C."/>
            <person name="Goldman G.H."/>
            <person name="Houbraken J."/>
            <person name="Oakley B."/>
            <person name="Pocsi I."/>
            <person name="Scazzocchio C."/>
            <person name="Seiboth B."/>
            <person name="vanKuyk P.A."/>
            <person name="Wortman J."/>
            <person name="Dyer P.S."/>
            <person name="Grigoriev I.V."/>
        </authorList>
    </citation>
    <scope>NUCLEOTIDE SEQUENCE [LARGE SCALE GENOMIC DNA]</scope>
    <source>
        <strain evidence="14">CBS 516.65</strain>
    </source>
</reference>
<keyword evidence="4 11" id="KW-0732">Signal</keyword>
<comment type="subcellular location">
    <subcellularLocation>
        <location evidence="7">Endomembrane system</location>
        <topology evidence="7">Single-pass membrane protein</topology>
    </subcellularLocation>
    <subcellularLocation>
        <location evidence="1 8">Membrane</location>
        <topology evidence="1 8">Single-pass type I membrane protein</topology>
    </subcellularLocation>
</comment>
<evidence type="ECO:0000256" key="4">
    <source>
        <dbReference type="ARBA" id="ARBA00022729"/>
    </source>
</evidence>
<dbReference type="Pfam" id="PF01105">
    <property type="entry name" value="EMP24_GP25L"/>
    <property type="match status" value="1"/>
</dbReference>
<evidence type="ECO:0000256" key="11">
    <source>
        <dbReference type="SAM" id="SignalP"/>
    </source>
</evidence>
<comment type="similarity">
    <text evidence="2 8">Belongs to the EMP24/GP25L family.</text>
</comment>
<organism evidence="13 14">
    <name type="scientific">Aspergillus glaucus CBS 516.65</name>
    <dbReference type="NCBI Taxonomy" id="1160497"/>
    <lineage>
        <taxon>Eukaryota</taxon>
        <taxon>Fungi</taxon>
        <taxon>Dikarya</taxon>
        <taxon>Ascomycota</taxon>
        <taxon>Pezizomycotina</taxon>
        <taxon>Eurotiomycetes</taxon>
        <taxon>Eurotiomycetidae</taxon>
        <taxon>Eurotiales</taxon>
        <taxon>Aspergillaceae</taxon>
        <taxon>Aspergillus</taxon>
        <taxon>Aspergillus subgen. Aspergillus</taxon>
    </lineage>
</organism>
<dbReference type="PANTHER" id="PTHR22811">
    <property type="entry name" value="TRANSMEMBRANE EMP24 DOMAIN-CONTAINING PROTEIN"/>
    <property type="match status" value="1"/>
</dbReference>
<evidence type="ECO:0000313" key="14">
    <source>
        <dbReference type="Proteomes" id="UP000184300"/>
    </source>
</evidence>
<protein>
    <recommendedName>
        <fullName evidence="12">GOLD domain-containing protein</fullName>
    </recommendedName>
</protein>
<dbReference type="InterPro" id="IPR009038">
    <property type="entry name" value="GOLD_dom"/>
</dbReference>
<feature type="chain" id="PRO_5009887851" description="GOLD domain-containing protein" evidence="11">
    <location>
        <begin position="21"/>
        <end position="292"/>
    </location>
</feature>
<dbReference type="OrthoDB" id="1929172at2759"/>
<feature type="compositionally biased region" description="Low complexity" evidence="9">
    <location>
        <begin position="256"/>
        <end position="275"/>
    </location>
</feature>
<feature type="transmembrane region" description="Helical" evidence="10">
    <location>
        <begin position="177"/>
        <end position="203"/>
    </location>
</feature>
<evidence type="ECO:0000256" key="9">
    <source>
        <dbReference type="SAM" id="MobiDB-lite"/>
    </source>
</evidence>
<dbReference type="AlphaFoldDB" id="A0A1L9VGY7"/>
<evidence type="ECO:0000256" key="2">
    <source>
        <dbReference type="ARBA" id="ARBA00007104"/>
    </source>
</evidence>
<evidence type="ECO:0000256" key="10">
    <source>
        <dbReference type="SAM" id="Phobius"/>
    </source>
</evidence>
<evidence type="ECO:0000256" key="1">
    <source>
        <dbReference type="ARBA" id="ARBA00004479"/>
    </source>
</evidence>
<gene>
    <name evidence="13" type="ORF">ASPGLDRAFT_75179</name>
</gene>
<evidence type="ECO:0000313" key="13">
    <source>
        <dbReference type="EMBL" id="OJJ83179.1"/>
    </source>
</evidence>
<dbReference type="SMART" id="SM01190">
    <property type="entry name" value="EMP24_GP25L"/>
    <property type="match status" value="1"/>
</dbReference>
<feature type="domain" description="GOLD" evidence="12">
    <location>
        <begin position="32"/>
        <end position="115"/>
    </location>
</feature>
<dbReference type="GO" id="GO:0016020">
    <property type="term" value="C:membrane"/>
    <property type="evidence" value="ECO:0007669"/>
    <property type="project" value="UniProtKB-SubCell"/>
</dbReference>
<keyword evidence="14" id="KW-1185">Reference proteome</keyword>
<evidence type="ECO:0000259" key="12">
    <source>
        <dbReference type="PROSITE" id="PS50866"/>
    </source>
</evidence>
<keyword evidence="3 8" id="KW-0812">Transmembrane</keyword>
<feature type="region of interest" description="Disordered" evidence="9">
    <location>
        <begin position="252"/>
        <end position="278"/>
    </location>
</feature>
<dbReference type="RefSeq" id="XP_022399877.1">
    <property type="nucleotide sequence ID" value="XM_022549777.1"/>
</dbReference>
<dbReference type="InterPro" id="IPR036598">
    <property type="entry name" value="GOLD_dom_sf"/>
</dbReference>
<evidence type="ECO:0000256" key="6">
    <source>
        <dbReference type="ARBA" id="ARBA00023136"/>
    </source>
</evidence>
<dbReference type="EMBL" id="KV878900">
    <property type="protein sequence ID" value="OJJ83179.1"/>
    <property type="molecule type" value="Genomic_DNA"/>
</dbReference>
<evidence type="ECO:0000256" key="8">
    <source>
        <dbReference type="RuleBase" id="RU003827"/>
    </source>
</evidence>
<feature type="signal peptide" evidence="11">
    <location>
        <begin position="1"/>
        <end position="20"/>
    </location>
</feature>
<evidence type="ECO:0000256" key="3">
    <source>
        <dbReference type="ARBA" id="ARBA00022692"/>
    </source>
</evidence>
<dbReference type="InterPro" id="IPR015720">
    <property type="entry name" value="Emp24-like"/>
</dbReference>
<keyword evidence="5 10" id="KW-1133">Transmembrane helix</keyword>
<proteinExistence type="inferred from homology"/>
<sequence>MRLVTLVIGLLAAFVSNVTATALTYKLEANEKACFHSYVDHANSKVAFYFAVQSGGSFDVDYSVIAPGEKVVLDGTKERQGDFVFTAQSVGEYRFCFNNEMSTFAEKMVDFEIAVENEERAQLPSRQGSTSPEQASALEESIFKLSAQLSTISRNQKYFRTRENRNFSTVRSTERRIFNFSVVEGLMMVSMAGLQVFVVRFFFQGARKGPTQTQRPLDPRTSINDYNRVMLQYTQRRMSTFCGMDDGRGFPGAGGSSNTSNTSSRGSDTSFSLSGDTAVSNSQSEVVDRLQF</sequence>
<dbReference type="STRING" id="1160497.A0A1L9VGY7"/>
<dbReference type="VEuPathDB" id="FungiDB:ASPGLDRAFT_75179"/>
<dbReference type="PROSITE" id="PS50866">
    <property type="entry name" value="GOLD"/>
    <property type="match status" value="1"/>
</dbReference>